<dbReference type="SUPFAM" id="SSF57924">
    <property type="entry name" value="Inhibitor of apoptosis (IAP) repeat"/>
    <property type="match status" value="1"/>
</dbReference>
<dbReference type="InterPro" id="IPR001370">
    <property type="entry name" value="BIR_rpt"/>
</dbReference>
<dbReference type="CDD" id="cd00022">
    <property type="entry name" value="BIR"/>
    <property type="match status" value="1"/>
</dbReference>
<feature type="region of interest" description="Disordered" evidence="1">
    <location>
        <begin position="13"/>
        <end position="50"/>
    </location>
</feature>
<dbReference type="EMBL" id="CP111021">
    <property type="protein sequence ID" value="WAR16588.1"/>
    <property type="molecule type" value="Genomic_DNA"/>
</dbReference>
<dbReference type="PANTHER" id="PTHR10044:SF139">
    <property type="entry name" value="DEATH-ASSOCIATED INHIBITOR OF APOPTOSIS 2"/>
    <property type="match status" value="1"/>
</dbReference>
<organism evidence="2 3">
    <name type="scientific">Mya arenaria</name>
    <name type="common">Soft-shell clam</name>
    <dbReference type="NCBI Taxonomy" id="6604"/>
    <lineage>
        <taxon>Eukaryota</taxon>
        <taxon>Metazoa</taxon>
        <taxon>Spiralia</taxon>
        <taxon>Lophotrochozoa</taxon>
        <taxon>Mollusca</taxon>
        <taxon>Bivalvia</taxon>
        <taxon>Autobranchia</taxon>
        <taxon>Heteroconchia</taxon>
        <taxon>Euheterodonta</taxon>
        <taxon>Imparidentia</taxon>
        <taxon>Neoheterodontei</taxon>
        <taxon>Myida</taxon>
        <taxon>Myoidea</taxon>
        <taxon>Myidae</taxon>
        <taxon>Mya</taxon>
    </lineage>
</organism>
<keyword evidence="3" id="KW-1185">Reference proteome</keyword>
<feature type="compositionally biased region" description="Polar residues" evidence="1">
    <location>
        <begin position="117"/>
        <end position="156"/>
    </location>
</feature>
<dbReference type="SMART" id="SM00238">
    <property type="entry name" value="BIR"/>
    <property type="match status" value="1"/>
</dbReference>
<dbReference type="Gene3D" id="1.10.1170.10">
    <property type="entry name" value="Inhibitor Of Apoptosis Protein (2mihbC-IAP-1), Chain A"/>
    <property type="match status" value="1"/>
</dbReference>
<evidence type="ECO:0000256" key="1">
    <source>
        <dbReference type="SAM" id="MobiDB-lite"/>
    </source>
</evidence>
<sequence>MDNALWDNQMVSYPPEHLTSAPSSYSSNSRNTSPKGRFDQTAQPTSLVPQGGFAYKTSQYQSLPVTSTQIKNTQYTTFSAPLSGPKQTGLLVPPKHIRRAVADIYTVAVQPTEDPRNQSLEKQVAKSSQTSLKPQRQTQNSSSTARNIATARQTPNSSSSAVVSSTKFPKYLNYTTTASRLDSFKACQNIAASTRILSEAGFFYAGTEDCTRCFYCGIGLRNWSENDDPWTEHARFSLDCDHVVSEKGREFVNLVKLALELTNERNEVSLVFLPCGHLVSCNTCGNRQKSCVTCGQNVKGTVRTYNA</sequence>
<dbReference type="PROSITE" id="PS50143">
    <property type="entry name" value="BIR_REPEAT_2"/>
    <property type="match status" value="1"/>
</dbReference>
<dbReference type="Proteomes" id="UP001164746">
    <property type="component" value="Chromosome 10"/>
</dbReference>
<name>A0ABY7F339_MYAAR</name>
<evidence type="ECO:0000313" key="2">
    <source>
        <dbReference type="EMBL" id="WAR16588.1"/>
    </source>
</evidence>
<reference evidence="2" key="1">
    <citation type="submission" date="2022-11" db="EMBL/GenBank/DDBJ databases">
        <title>Centuries of genome instability and evolution in soft-shell clam transmissible cancer (bioRxiv).</title>
        <authorList>
            <person name="Hart S.F.M."/>
            <person name="Yonemitsu M.A."/>
            <person name="Giersch R.M."/>
            <person name="Beal B.F."/>
            <person name="Arriagada G."/>
            <person name="Davis B.W."/>
            <person name="Ostrander E.A."/>
            <person name="Goff S.P."/>
            <person name="Metzger M.J."/>
        </authorList>
    </citation>
    <scope>NUCLEOTIDE SEQUENCE</scope>
    <source>
        <strain evidence="2">MELC-2E11</strain>
        <tissue evidence="2">Siphon/mantle</tissue>
    </source>
</reference>
<feature type="compositionally biased region" description="Low complexity" evidence="1">
    <location>
        <begin position="19"/>
        <end position="34"/>
    </location>
</feature>
<gene>
    <name evidence="2" type="ORF">MAR_031182</name>
</gene>
<dbReference type="PANTHER" id="PTHR10044">
    <property type="entry name" value="INHIBITOR OF APOPTOSIS"/>
    <property type="match status" value="1"/>
</dbReference>
<proteinExistence type="predicted"/>
<dbReference type="Pfam" id="PF00653">
    <property type="entry name" value="BIR"/>
    <property type="match status" value="1"/>
</dbReference>
<dbReference type="Pfam" id="PF13920">
    <property type="entry name" value="zf-C3HC4_3"/>
    <property type="match status" value="1"/>
</dbReference>
<dbReference type="InterPro" id="IPR050784">
    <property type="entry name" value="IAP"/>
</dbReference>
<protein>
    <submittedName>
        <fullName evidence="2">IAP3-like protein</fullName>
    </submittedName>
</protein>
<accession>A0ABY7F339</accession>
<evidence type="ECO:0000313" key="3">
    <source>
        <dbReference type="Proteomes" id="UP001164746"/>
    </source>
</evidence>
<feature type="region of interest" description="Disordered" evidence="1">
    <location>
        <begin position="112"/>
        <end position="162"/>
    </location>
</feature>